<organism evidence="1">
    <name type="scientific">Uncultured Desulfatiglans sp</name>
    <dbReference type="NCBI Taxonomy" id="1748965"/>
    <lineage>
        <taxon>Bacteria</taxon>
        <taxon>Pseudomonadati</taxon>
        <taxon>Thermodesulfobacteriota</taxon>
        <taxon>Desulfobacteria</taxon>
        <taxon>Desulfatiglandales</taxon>
        <taxon>Desulfatiglandaceae</taxon>
        <taxon>Desulfatiglans</taxon>
        <taxon>environmental samples</taxon>
    </lineage>
</organism>
<dbReference type="AlphaFoldDB" id="A0A653AD26"/>
<protein>
    <submittedName>
        <fullName evidence="1">Uncharacterized protein</fullName>
    </submittedName>
</protein>
<name>A0A653AD26_UNCDX</name>
<evidence type="ECO:0000313" key="1">
    <source>
        <dbReference type="EMBL" id="VBB45961.1"/>
    </source>
</evidence>
<reference evidence="1" key="1">
    <citation type="submission" date="2018-07" db="EMBL/GenBank/DDBJ databases">
        <authorList>
            <consortium name="Genoscope - CEA"/>
            <person name="William W."/>
        </authorList>
    </citation>
    <scope>NUCLEOTIDE SEQUENCE</scope>
    <source>
        <strain evidence="1">IK1</strain>
    </source>
</reference>
<proteinExistence type="predicted"/>
<gene>
    <name evidence="1" type="ORF">TRIP_B360054</name>
</gene>
<dbReference type="EMBL" id="UPXX01000030">
    <property type="protein sequence ID" value="VBB45961.1"/>
    <property type="molecule type" value="Genomic_DNA"/>
</dbReference>
<accession>A0A653AD26</accession>
<sequence length="74" mass="7667">MQISPQESVLYVLSKGSGLFAGLAPGFRILPGTKQECGGQGIGIDFATKTVESLASAGQDDAVRPGWRCSIPTV</sequence>